<evidence type="ECO:0000313" key="12">
    <source>
        <dbReference type="EMBL" id="KAL1513296.1"/>
    </source>
</evidence>
<evidence type="ECO:0000256" key="8">
    <source>
        <dbReference type="ARBA" id="ARBA00023136"/>
    </source>
</evidence>
<dbReference type="AlphaFoldDB" id="A0ABD1F6S4"/>
<evidence type="ECO:0000256" key="7">
    <source>
        <dbReference type="ARBA" id="ARBA00022989"/>
    </source>
</evidence>
<dbReference type="PROSITE" id="PS50893">
    <property type="entry name" value="ABC_TRANSPORTER_2"/>
    <property type="match status" value="2"/>
</dbReference>
<dbReference type="Gene3D" id="1.20.1560.10">
    <property type="entry name" value="ABC transporter type 1, transmembrane domain"/>
    <property type="match status" value="2"/>
</dbReference>
<keyword evidence="13" id="KW-1185">Reference proteome</keyword>
<keyword evidence="5" id="KW-0547">Nucleotide-binding</keyword>
<keyword evidence="4" id="KW-0677">Repeat</keyword>
<dbReference type="InterPro" id="IPR003593">
    <property type="entry name" value="AAA+_ATPase"/>
</dbReference>
<dbReference type="InterPro" id="IPR017871">
    <property type="entry name" value="ABC_transporter-like_CS"/>
</dbReference>
<evidence type="ECO:0000259" key="10">
    <source>
        <dbReference type="PROSITE" id="PS50893"/>
    </source>
</evidence>
<feature type="domain" description="ABC transporter" evidence="10">
    <location>
        <begin position="400"/>
        <end position="619"/>
    </location>
</feature>
<protein>
    <submittedName>
        <fullName evidence="12">Uncharacterized protein</fullName>
    </submittedName>
</protein>
<dbReference type="InterPro" id="IPR003439">
    <property type="entry name" value="ABC_transporter-like_ATP-bd"/>
</dbReference>
<keyword evidence="8 9" id="KW-0472">Membrane</keyword>
<dbReference type="FunFam" id="1.20.1560.10:FF:000013">
    <property type="entry name" value="ABC transporter C family member 2"/>
    <property type="match status" value="1"/>
</dbReference>
<comment type="subcellular location">
    <subcellularLocation>
        <location evidence="1">Membrane</location>
        <topology evidence="1">Multi-pass membrane protein</topology>
    </subcellularLocation>
</comment>
<dbReference type="Pfam" id="PF00005">
    <property type="entry name" value="ABC_tran"/>
    <property type="match status" value="2"/>
</dbReference>
<feature type="domain" description="ABC transmembrane type-1" evidence="11">
    <location>
        <begin position="748"/>
        <end position="991"/>
    </location>
</feature>
<reference evidence="12 13" key="1">
    <citation type="submission" date="2024-05" db="EMBL/GenBank/DDBJ databases">
        <title>Genetic variation in Jamaican populations of the coffee berry borer (Hypothenemus hampei).</title>
        <authorList>
            <person name="Errbii M."/>
            <person name="Myrie A."/>
        </authorList>
    </citation>
    <scope>NUCLEOTIDE SEQUENCE [LARGE SCALE GENOMIC DNA]</scope>
    <source>
        <strain evidence="12">JA-Hopewell-2020-01-JO</strain>
        <tissue evidence="12">Whole body</tissue>
    </source>
</reference>
<evidence type="ECO:0000256" key="3">
    <source>
        <dbReference type="ARBA" id="ARBA00022692"/>
    </source>
</evidence>
<sequence length="1263" mass="144675">MNENKSNSRETNPRKHANYLSIITFFYNYKLLKKGQKKNLEQSDIYNVLPKFKAETLGDKLENQWNRSRKSRTQLWKLLIKSFGLTYLFYTIIQLFFGTIIIMYQPKVFSIFISTFNQTTDSTIQVLLWALCIGGLLLLNTLYTQNMDQLIAEYSLQIRTAVSSLIFRKALKLRPLPISDISIGKITTLVTKDVFTIDDALTFIKDMICGLLHLIVATYVLYKQVGNAAFSPIVVIFSIIPIQVFCGKRVIQVRLDAAKKTEKRFHLTQEVLNSMKFIKMSMWQKYFETAIGQVRLTEIQKITIMYYLQALIGWLGAFTTNIAFYVLLVTCIIQGSVLTAETVYFIQQCLFTLKFAITVSIPMSICNSADLLASFKRIQDFLDVDEMPSNVISNSSQPHIHLDKVKVVLNDNEILKSVSLHLNEGLLIITGNSGAGKSVVLKTILGEYPIVSGHLEVNGSLSYAPEKPWLFPGSIKDNILFGELFDHDRYHKVLKVCALVYDINSFMDLDNTVVGDQGMNLSKGQQARIALARTVYRNSDIYMFDDCFSCLDSDVSDHIFQQCIRDFLRNKICILVTNKTHLVTPKNNVLFLEDGCTLTLDEQKGGLDKRITYFIDEEVNFLKYHKEPFSKFNEKLEVIVDEDDQENTEENEAASFIKDNSDKDVKENLYREDNAEGRVHRHIYKTYYELMGGFAVYLYLFIAFFAAQSALTYCEKLISIWVNVEEEIAIYQNQTNSSQYTNAISNRWSYLKLYSILVITGMLLSIIKSCSTFYSCLNAARYLHDRLIRSILYASMTFFDKHYIGNIINRLSKDLYVIDEYLPFLVFDIFRLIFSFISVIILVASVKWILLIPAILLIIKLYFIQRLYLPSGRSLKRLEASCRSPVIGILHSSLEGLSIIKASKQEIRIQKEFDQHQDLYTSAFYMNQTAKRFFILILEVCGSMFVIGILLKFIFLFGGESAGEVGLALSQAMILTGILQYAIRQTGELETVMTSVERILEYSKAQMEPLFLEFPEKQVLNGNIQFEKVFMTYSNGTKALNNICLNIASDEKIGVVGRTGAGKSSLVSALLRLYQFDGKITIDGIDIKQLSLKYLRSIITVIPQDPVLFSGSIRSNLDPFDLYDDEKIWHVLDQVNMKLFVTDLEMDASKYTLSFGTIQLLFLARALLQKQKIIILDEVTASLDHHSNRLFQNIVRNYFKTCTVIIIAHKLSSVKWCDKVLTMKDGAIVEFDTPEILMENKQSLFCKMVREENFETFVTLTHF</sequence>
<dbReference type="PROSITE" id="PS50929">
    <property type="entry name" value="ABC_TM1F"/>
    <property type="match status" value="2"/>
</dbReference>
<dbReference type="GO" id="GO:0016020">
    <property type="term" value="C:membrane"/>
    <property type="evidence" value="ECO:0007669"/>
    <property type="project" value="UniProtKB-SubCell"/>
</dbReference>
<dbReference type="InterPro" id="IPR044726">
    <property type="entry name" value="ABCC_6TM_D2"/>
</dbReference>
<dbReference type="GO" id="GO:0005524">
    <property type="term" value="F:ATP binding"/>
    <property type="evidence" value="ECO:0007669"/>
    <property type="project" value="UniProtKB-KW"/>
</dbReference>
<feature type="transmembrane region" description="Helical" evidence="9">
    <location>
        <begin position="687"/>
        <end position="707"/>
    </location>
</feature>
<feature type="transmembrane region" description="Helical" evidence="9">
    <location>
        <begin position="228"/>
        <end position="246"/>
    </location>
</feature>
<dbReference type="CDD" id="cd18579">
    <property type="entry name" value="ABC_6TM_ABCC_D1"/>
    <property type="match status" value="1"/>
</dbReference>
<gene>
    <name evidence="12" type="ORF">ABEB36_002720</name>
</gene>
<accession>A0ABD1F6S4</accession>
<dbReference type="SMART" id="SM00382">
    <property type="entry name" value="AAA"/>
    <property type="match status" value="2"/>
</dbReference>
<dbReference type="InterPro" id="IPR044746">
    <property type="entry name" value="ABCC_6TM_D1"/>
</dbReference>
<dbReference type="InterPro" id="IPR011527">
    <property type="entry name" value="ABC1_TM_dom"/>
</dbReference>
<dbReference type="Proteomes" id="UP001566132">
    <property type="component" value="Unassembled WGS sequence"/>
</dbReference>
<feature type="transmembrane region" description="Helical" evidence="9">
    <location>
        <begin position="124"/>
        <end position="143"/>
    </location>
</feature>
<dbReference type="PANTHER" id="PTHR24223:SF448">
    <property type="entry name" value="FI20146P1-RELATED"/>
    <property type="match status" value="1"/>
</dbReference>
<evidence type="ECO:0000256" key="5">
    <source>
        <dbReference type="ARBA" id="ARBA00022741"/>
    </source>
</evidence>
<evidence type="ECO:0000313" key="13">
    <source>
        <dbReference type="Proteomes" id="UP001566132"/>
    </source>
</evidence>
<dbReference type="InterPro" id="IPR036640">
    <property type="entry name" value="ABC1_TM_sf"/>
</dbReference>
<feature type="transmembrane region" description="Helical" evidence="9">
    <location>
        <begin position="311"/>
        <end position="337"/>
    </location>
</feature>
<proteinExistence type="predicted"/>
<comment type="caution">
    <text evidence="12">The sequence shown here is derived from an EMBL/GenBank/DDBJ whole genome shotgun (WGS) entry which is preliminary data.</text>
</comment>
<dbReference type="EMBL" id="JBDJPC010000002">
    <property type="protein sequence ID" value="KAL1513296.1"/>
    <property type="molecule type" value="Genomic_DNA"/>
</dbReference>
<keyword evidence="3 9" id="KW-0812">Transmembrane</keyword>
<keyword evidence="2" id="KW-0813">Transport</keyword>
<dbReference type="CDD" id="cd18580">
    <property type="entry name" value="ABC_6TM_ABCC_D2"/>
    <property type="match status" value="1"/>
</dbReference>
<evidence type="ECO:0000256" key="6">
    <source>
        <dbReference type="ARBA" id="ARBA00022840"/>
    </source>
</evidence>
<dbReference type="FunFam" id="3.40.50.300:FF:000163">
    <property type="entry name" value="Multidrug resistance-associated protein member 4"/>
    <property type="match status" value="1"/>
</dbReference>
<feature type="transmembrane region" description="Helical" evidence="9">
    <location>
        <begin position="933"/>
        <end position="959"/>
    </location>
</feature>
<name>A0ABD1F6S4_HYPHA</name>
<feature type="domain" description="ABC transporter" evidence="10">
    <location>
        <begin position="1024"/>
        <end position="1250"/>
    </location>
</feature>
<dbReference type="FunFam" id="3.40.50.300:FF:000973">
    <property type="entry name" value="Multidrug resistance-associated protein 4"/>
    <property type="match status" value="1"/>
</dbReference>
<dbReference type="CDD" id="cd03244">
    <property type="entry name" value="ABCC_MRP_domain2"/>
    <property type="match status" value="1"/>
</dbReference>
<dbReference type="InterPro" id="IPR050173">
    <property type="entry name" value="ABC_transporter_C-like"/>
</dbReference>
<feature type="transmembrane region" description="Helical" evidence="9">
    <location>
        <begin position="343"/>
        <end position="366"/>
    </location>
</feature>
<dbReference type="Gene3D" id="3.40.50.300">
    <property type="entry name" value="P-loop containing nucleotide triphosphate hydrolases"/>
    <property type="match status" value="2"/>
</dbReference>
<evidence type="ECO:0000256" key="1">
    <source>
        <dbReference type="ARBA" id="ARBA00004141"/>
    </source>
</evidence>
<evidence type="ECO:0000256" key="2">
    <source>
        <dbReference type="ARBA" id="ARBA00022448"/>
    </source>
</evidence>
<dbReference type="SUPFAM" id="SSF90123">
    <property type="entry name" value="ABC transporter transmembrane region"/>
    <property type="match status" value="2"/>
</dbReference>
<feature type="transmembrane region" description="Helical" evidence="9">
    <location>
        <begin position="821"/>
        <end position="842"/>
    </location>
</feature>
<dbReference type="Pfam" id="PF00664">
    <property type="entry name" value="ABC_membrane"/>
    <property type="match status" value="2"/>
</dbReference>
<feature type="transmembrane region" description="Helical" evidence="9">
    <location>
        <begin position="848"/>
        <end position="869"/>
    </location>
</feature>
<dbReference type="PANTHER" id="PTHR24223">
    <property type="entry name" value="ATP-BINDING CASSETTE SUB-FAMILY C"/>
    <property type="match status" value="1"/>
</dbReference>
<evidence type="ECO:0000256" key="9">
    <source>
        <dbReference type="SAM" id="Phobius"/>
    </source>
</evidence>
<organism evidence="12 13">
    <name type="scientific">Hypothenemus hampei</name>
    <name type="common">Coffee berry borer</name>
    <dbReference type="NCBI Taxonomy" id="57062"/>
    <lineage>
        <taxon>Eukaryota</taxon>
        <taxon>Metazoa</taxon>
        <taxon>Ecdysozoa</taxon>
        <taxon>Arthropoda</taxon>
        <taxon>Hexapoda</taxon>
        <taxon>Insecta</taxon>
        <taxon>Pterygota</taxon>
        <taxon>Neoptera</taxon>
        <taxon>Endopterygota</taxon>
        <taxon>Coleoptera</taxon>
        <taxon>Polyphaga</taxon>
        <taxon>Cucujiformia</taxon>
        <taxon>Curculionidae</taxon>
        <taxon>Scolytinae</taxon>
        <taxon>Hypothenemus</taxon>
    </lineage>
</organism>
<feature type="domain" description="ABC transmembrane type-1" evidence="11">
    <location>
        <begin position="95"/>
        <end position="358"/>
    </location>
</feature>
<evidence type="ECO:0000256" key="4">
    <source>
        <dbReference type="ARBA" id="ARBA00022737"/>
    </source>
</evidence>
<evidence type="ECO:0000259" key="11">
    <source>
        <dbReference type="PROSITE" id="PS50929"/>
    </source>
</evidence>
<feature type="transmembrane region" description="Helical" evidence="9">
    <location>
        <begin position="753"/>
        <end position="777"/>
    </location>
</feature>
<keyword evidence="7 9" id="KW-1133">Transmembrane helix</keyword>
<keyword evidence="6" id="KW-0067">ATP-binding</keyword>
<feature type="transmembrane region" description="Helical" evidence="9">
    <location>
        <begin position="78"/>
        <end position="104"/>
    </location>
</feature>
<dbReference type="InterPro" id="IPR027417">
    <property type="entry name" value="P-loop_NTPase"/>
</dbReference>
<dbReference type="CDD" id="cd03250">
    <property type="entry name" value="ABCC_MRP_domain1"/>
    <property type="match status" value="1"/>
</dbReference>
<feature type="transmembrane region" description="Helical" evidence="9">
    <location>
        <begin position="203"/>
        <end position="222"/>
    </location>
</feature>
<dbReference type="SUPFAM" id="SSF52540">
    <property type="entry name" value="P-loop containing nucleoside triphosphate hydrolases"/>
    <property type="match status" value="2"/>
</dbReference>
<dbReference type="PROSITE" id="PS00211">
    <property type="entry name" value="ABC_TRANSPORTER_1"/>
    <property type="match status" value="1"/>
</dbReference>